<proteinExistence type="predicted"/>
<dbReference type="InterPro" id="IPR011044">
    <property type="entry name" value="Quino_amine_DH_bsu"/>
</dbReference>
<reference evidence="2" key="1">
    <citation type="submission" date="2020-02" db="EMBL/GenBank/DDBJ databases">
        <authorList>
            <person name="Meier V. D."/>
        </authorList>
    </citation>
    <scope>NUCLEOTIDE SEQUENCE</scope>
    <source>
        <strain evidence="2">AVDCRST_MAG20</strain>
    </source>
</reference>
<accession>A0A6J4IZD0</accession>
<evidence type="ECO:0000256" key="1">
    <source>
        <dbReference type="SAM" id="SignalP"/>
    </source>
</evidence>
<dbReference type="AlphaFoldDB" id="A0A6J4IZD0"/>
<evidence type="ECO:0000313" key="2">
    <source>
        <dbReference type="EMBL" id="CAA9262970.1"/>
    </source>
</evidence>
<sequence length="429" mass="44579">MALTSVALLAGWAAFALTSDEAAGAPAGETEQGFRALLLDAPDGEVRLRLLADCEPPSGSGFTSPYEIPLAGHDLTARIGQGGGFAIDESYVEEWTDGDEAHVVVTVDGEVESDGTASGVLQADLRVWNGQSSAFTMRCDTGGVRWSATPAQTRRISRDVPVPGVVGIESSAGDLVAFTADGRPLTIGAGGAGEPVGAPLWDPGTAVDRYVGVLAAAGSGAWTYGQPGAGGFGFVRTDLVTGDRTTVAKQVLASAAEDGALFFSTVRDEQVHLERVDPVTGDTLVSVPTEGGRLAVDDTHVWLLPHDGTSVLGFDRDTLELRAEHPIDGRAHDIAVGAGGLWLSEEGTVSFLDTASGREWVVDLPGVAAVVGDDRGAWVSQPREQVLRRIEGGAVVAVVDLPGPAWDLERTEGGGLWVSVEDHVLQVDD</sequence>
<dbReference type="SUPFAM" id="SSF50969">
    <property type="entry name" value="YVTN repeat-like/Quinoprotein amine dehydrogenase"/>
    <property type="match status" value="1"/>
</dbReference>
<gene>
    <name evidence="2" type="ORF">AVDCRST_MAG20-2896</name>
</gene>
<feature type="chain" id="PRO_5038755453" evidence="1">
    <location>
        <begin position="19"/>
        <end position="429"/>
    </location>
</feature>
<keyword evidence="1" id="KW-0732">Signal</keyword>
<dbReference type="EMBL" id="CADCSY010000131">
    <property type="protein sequence ID" value="CAA9262970.1"/>
    <property type="molecule type" value="Genomic_DNA"/>
</dbReference>
<organism evidence="2">
    <name type="scientific">uncultured Acidimicrobiales bacterium</name>
    <dbReference type="NCBI Taxonomy" id="310071"/>
    <lineage>
        <taxon>Bacteria</taxon>
        <taxon>Bacillati</taxon>
        <taxon>Actinomycetota</taxon>
        <taxon>Acidimicrobiia</taxon>
        <taxon>Acidimicrobiales</taxon>
        <taxon>environmental samples</taxon>
    </lineage>
</organism>
<name>A0A6J4IZD0_9ACTN</name>
<feature type="signal peptide" evidence="1">
    <location>
        <begin position="1"/>
        <end position="18"/>
    </location>
</feature>
<protein>
    <submittedName>
        <fullName evidence="2">Uncharacterized protein</fullName>
    </submittedName>
</protein>